<keyword evidence="2" id="KW-0479">Metal-binding</keyword>
<dbReference type="SUPFAM" id="SSF53649">
    <property type="entry name" value="Alkaline phosphatase-like"/>
    <property type="match status" value="1"/>
</dbReference>
<evidence type="ECO:0000313" key="6">
    <source>
        <dbReference type="EMBL" id="AQQ71138.1"/>
    </source>
</evidence>
<keyword evidence="3 6" id="KW-0378">Hydrolase</keyword>
<dbReference type="KEGG" id="pbas:SMSP2_01503"/>
<dbReference type="InterPro" id="IPR017850">
    <property type="entry name" value="Alkaline_phosphatase_core_sf"/>
</dbReference>
<keyword evidence="7" id="KW-1185">Reference proteome</keyword>
<evidence type="ECO:0000259" key="5">
    <source>
        <dbReference type="Pfam" id="PF00884"/>
    </source>
</evidence>
<proteinExistence type="inferred from homology"/>
<dbReference type="RefSeq" id="WP_146683349.1">
    <property type="nucleotide sequence ID" value="NZ_CP019646.1"/>
</dbReference>
<organism evidence="6 7">
    <name type="scientific">Limihaloglobus sulfuriphilus</name>
    <dbReference type="NCBI Taxonomy" id="1851148"/>
    <lineage>
        <taxon>Bacteria</taxon>
        <taxon>Pseudomonadati</taxon>
        <taxon>Planctomycetota</taxon>
        <taxon>Phycisphaerae</taxon>
        <taxon>Sedimentisphaerales</taxon>
        <taxon>Sedimentisphaeraceae</taxon>
        <taxon>Limihaloglobus</taxon>
    </lineage>
</organism>
<evidence type="ECO:0000256" key="4">
    <source>
        <dbReference type="ARBA" id="ARBA00022837"/>
    </source>
</evidence>
<dbReference type="GO" id="GO:0046872">
    <property type="term" value="F:metal ion binding"/>
    <property type="evidence" value="ECO:0007669"/>
    <property type="project" value="UniProtKB-KW"/>
</dbReference>
<sequence>MSDISRRNFVKAAGSAAFLGQFGSVAAAQANRWNKKDKKPNIVVIIVDDLGYGDLSCYGAKDLQTPNIDRLAGAGMRFDNFYANSPVCSPTRAALLTGRYPDMVGVPGVIRTYREMNWGYLDKNAVLLPQVLKKQGYKTAIVGKWHLGLESPNTPNERGFDHFHGFLDGMMDDYYDHLRFGFNYLRLNDKEIKAEGHATDLFTDWAVDYLDKTAGGNDPFFLYLAYTAPHTPIQPPQQWLDRVRKRVPSMPEKRAKLAALIEHMDDGIGKVIDKIEDSGISDDTLIIFVSDNGGQLNVGANNGRTAGGKQDMNEGGIKVPMCAVWPGKIKPQSVNNNIGITMDLFPTLCEAAGAEFVHEIDGESFFAELSGNTVKKDSDRLLFWVRREGNQHGGQVYYAVRRGDWKLLQNTPFEPLRLYNLKDDPMEKNPLDSSHPMYKKLFEALKLHVNQTGAVPWQRPLKQEEQI</sequence>
<reference evidence="7" key="1">
    <citation type="submission" date="2017-02" db="EMBL/GenBank/DDBJ databases">
        <title>Comparative genomics and description of representatives of a novel lineage of planctomycetes thriving in anoxic sediments.</title>
        <authorList>
            <person name="Spring S."/>
            <person name="Bunk B."/>
            <person name="Sproer C."/>
        </authorList>
    </citation>
    <scope>NUCLEOTIDE SEQUENCE [LARGE SCALE GENOMIC DNA]</scope>
    <source>
        <strain evidence="7">SM-Chi-D1</strain>
    </source>
</reference>
<dbReference type="Pfam" id="PF00884">
    <property type="entry name" value="Sulfatase"/>
    <property type="match status" value="1"/>
</dbReference>
<dbReference type="AlphaFoldDB" id="A0A1Q2MF14"/>
<dbReference type="InterPro" id="IPR000917">
    <property type="entry name" value="Sulfatase_N"/>
</dbReference>
<keyword evidence="4" id="KW-0106">Calcium</keyword>
<dbReference type="OrthoDB" id="9783154at2"/>
<dbReference type="InterPro" id="IPR050738">
    <property type="entry name" value="Sulfatase"/>
</dbReference>
<gene>
    <name evidence="6" type="primary">atsA_23</name>
    <name evidence="6" type="ORF">SMSP2_01503</name>
</gene>
<dbReference type="EMBL" id="CP019646">
    <property type="protein sequence ID" value="AQQ71138.1"/>
    <property type="molecule type" value="Genomic_DNA"/>
</dbReference>
<dbReference type="InterPro" id="IPR024607">
    <property type="entry name" value="Sulfatase_CS"/>
</dbReference>
<accession>A0A1Q2MF14</accession>
<dbReference type="Proteomes" id="UP000188181">
    <property type="component" value="Chromosome"/>
</dbReference>
<feature type="domain" description="Sulfatase N-terminal" evidence="5">
    <location>
        <begin position="40"/>
        <end position="354"/>
    </location>
</feature>
<dbReference type="Gene3D" id="3.30.1120.10">
    <property type="match status" value="1"/>
</dbReference>
<evidence type="ECO:0000256" key="2">
    <source>
        <dbReference type="ARBA" id="ARBA00022723"/>
    </source>
</evidence>
<dbReference type="InterPro" id="IPR006311">
    <property type="entry name" value="TAT_signal"/>
</dbReference>
<evidence type="ECO:0000256" key="3">
    <source>
        <dbReference type="ARBA" id="ARBA00022801"/>
    </source>
</evidence>
<dbReference type="PROSITE" id="PS00149">
    <property type="entry name" value="SULFATASE_2"/>
    <property type="match status" value="1"/>
</dbReference>
<name>A0A1Q2MF14_9BACT</name>
<dbReference type="GO" id="GO:0004065">
    <property type="term" value="F:arylsulfatase activity"/>
    <property type="evidence" value="ECO:0007669"/>
    <property type="project" value="UniProtKB-EC"/>
</dbReference>
<dbReference type="Gene3D" id="3.40.720.10">
    <property type="entry name" value="Alkaline Phosphatase, subunit A"/>
    <property type="match status" value="1"/>
</dbReference>
<dbReference type="PANTHER" id="PTHR42693:SF53">
    <property type="entry name" value="ENDO-4-O-SULFATASE"/>
    <property type="match status" value="1"/>
</dbReference>
<dbReference type="PANTHER" id="PTHR42693">
    <property type="entry name" value="ARYLSULFATASE FAMILY MEMBER"/>
    <property type="match status" value="1"/>
</dbReference>
<comment type="similarity">
    <text evidence="1">Belongs to the sulfatase family.</text>
</comment>
<dbReference type="EC" id="3.1.6.1" evidence="6"/>
<evidence type="ECO:0000256" key="1">
    <source>
        <dbReference type="ARBA" id="ARBA00008779"/>
    </source>
</evidence>
<evidence type="ECO:0000313" key="7">
    <source>
        <dbReference type="Proteomes" id="UP000188181"/>
    </source>
</evidence>
<dbReference type="PROSITE" id="PS00523">
    <property type="entry name" value="SULFATASE_1"/>
    <property type="match status" value="1"/>
</dbReference>
<dbReference type="STRING" id="1851148.SMSP2_01503"/>
<protein>
    <submittedName>
        <fullName evidence="6">Arylsulfatase</fullName>
        <ecNumber evidence="6">3.1.6.1</ecNumber>
    </submittedName>
</protein>
<dbReference type="PROSITE" id="PS51318">
    <property type="entry name" value="TAT"/>
    <property type="match status" value="1"/>
</dbReference>